<accession>A0A8J8P8I1</accession>
<organism evidence="3 4">
    <name type="scientific">Halonotius terrestris</name>
    <dbReference type="NCBI Taxonomy" id="2487750"/>
    <lineage>
        <taxon>Archaea</taxon>
        <taxon>Methanobacteriati</taxon>
        <taxon>Methanobacteriota</taxon>
        <taxon>Stenosarchaea group</taxon>
        <taxon>Halobacteria</taxon>
        <taxon>Halobacteriales</taxon>
        <taxon>Haloferacaceae</taxon>
        <taxon>Halonotius</taxon>
    </lineage>
</organism>
<keyword evidence="4" id="KW-1185">Reference proteome</keyword>
<gene>
    <name evidence="3" type="ORF">EGH24_05260</name>
</gene>
<dbReference type="Proteomes" id="UP000705823">
    <property type="component" value="Unassembled WGS sequence"/>
</dbReference>
<dbReference type="PANTHER" id="PTHR12526:SF630">
    <property type="entry name" value="GLYCOSYLTRANSFERASE"/>
    <property type="match status" value="1"/>
</dbReference>
<evidence type="ECO:0000313" key="4">
    <source>
        <dbReference type="Proteomes" id="UP000705823"/>
    </source>
</evidence>
<dbReference type="AlphaFoldDB" id="A0A8J8P8I1"/>
<name>A0A8J8P8I1_9EURY</name>
<dbReference type="GO" id="GO:0016757">
    <property type="term" value="F:glycosyltransferase activity"/>
    <property type="evidence" value="ECO:0007669"/>
    <property type="project" value="InterPro"/>
</dbReference>
<dbReference type="InterPro" id="IPR001296">
    <property type="entry name" value="Glyco_trans_1"/>
</dbReference>
<evidence type="ECO:0000313" key="3">
    <source>
        <dbReference type="EMBL" id="TQQ82850.1"/>
    </source>
</evidence>
<dbReference type="PANTHER" id="PTHR12526">
    <property type="entry name" value="GLYCOSYLTRANSFERASE"/>
    <property type="match status" value="1"/>
</dbReference>
<dbReference type="Pfam" id="PF13439">
    <property type="entry name" value="Glyco_transf_4"/>
    <property type="match status" value="1"/>
</dbReference>
<proteinExistence type="predicted"/>
<dbReference type="RefSeq" id="WP_142979115.1">
    <property type="nucleotide sequence ID" value="NZ_RKLU01000002.1"/>
</dbReference>
<reference evidence="3" key="1">
    <citation type="submission" date="2019-02" db="EMBL/GenBank/DDBJ databases">
        <title>Halonotius sp. a new haloarchaeum isolated from saline soil.</title>
        <authorList>
            <person name="Duran-Viseras A."/>
            <person name="Sanchez-Porro C."/>
            <person name="Ventosa A."/>
        </authorList>
    </citation>
    <scope>NUCLEOTIDE SEQUENCE</scope>
    <source>
        <strain evidence="3">F15B</strain>
    </source>
</reference>
<dbReference type="Gene3D" id="3.40.50.2000">
    <property type="entry name" value="Glycogen Phosphorylase B"/>
    <property type="match status" value="2"/>
</dbReference>
<dbReference type="SUPFAM" id="SSF53756">
    <property type="entry name" value="UDP-Glycosyltransferase/glycogen phosphorylase"/>
    <property type="match status" value="1"/>
</dbReference>
<dbReference type="InterPro" id="IPR028098">
    <property type="entry name" value="Glyco_trans_4-like_N"/>
</dbReference>
<comment type="caution">
    <text evidence="3">The sequence shown here is derived from an EMBL/GenBank/DDBJ whole genome shotgun (WGS) entry which is preliminary data.</text>
</comment>
<feature type="domain" description="Glycosyltransferase subfamily 4-like N-terminal" evidence="2">
    <location>
        <begin position="23"/>
        <end position="166"/>
    </location>
</feature>
<protein>
    <submittedName>
        <fullName evidence="3">Glycosyltransferase</fullName>
    </submittedName>
</protein>
<evidence type="ECO:0000259" key="1">
    <source>
        <dbReference type="Pfam" id="PF00534"/>
    </source>
</evidence>
<dbReference type="Pfam" id="PF00534">
    <property type="entry name" value="Glycos_transf_1"/>
    <property type="match status" value="1"/>
</dbReference>
<dbReference type="EMBL" id="RKLU01000002">
    <property type="protein sequence ID" value="TQQ82850.1"/>
    <property type="molecule type" value="Genomic_DNA"/>
</dbReference>
<dbReference type="OrthoDB" id="132546at2157"/>
<dbReference type="CDD" id="cd03801">
    <property type="entry name" value="GT4_PimA-like"/>
    <property type="match status" value="1"/>
</dbReference>
<feature type="domain" description="Glycosyl transferase family 1" evidence="1">
    <location>
        <begin position="175"/>
        <end position="318"/>
    </location>
</feature>
<sequence>MRVAFVSMYTHHTRDTPAIRRQHRLIQLLTNTDHEVVVLCSRWWDGEHAKFEQNGIEYRAVDGDFSTKRFVFKLPFALRKESPDIVHVPNSPARHARAVKPACRVLRIPMVVDWWAESDDDSAGDCKSIAKKADRIIVPSETVKTTVREYGASEAPVTVIPDGLDFSLIESAPVEAEFDLVYSRHLDEYANVETFLLALAELRDRDWSAAIIGNGSAAADAERTARDLRIRDRVSFLGDLSDKQRVAVLKGAHVFAQTAEREPFATNLLWGLACGCVGIAEYQADSAAHELVEEKSRLPGTRGTLVSTPEELADEIIVAGDMEERTIDEAYEQYDYSEMLEQYLTCYRGAISDYGLF</sequence>
<evidence type="ECO:0000259" key="2">
    <source>
        <dbReference type="Pfam" id="PF13439"/>
    </source>
</evidence>